<name>A0AAV3FTB3_STRCB</name>
<dbReference type="Proteomes" id="UP000004423">
    <property type="component" value="Unassembled WGS sequence"/>
</dbReference>
<organism evidence="1 2">
    <name type="scientific">Streptococcus canis FSL Z3-227</name>
    <dbReference type="NCBI Taxonomy" id="482234"/>
    <lineage>
        <taxon>Bacteria</taxon>
        <taxon>Bacillati</taxon>
        <taxon>Bacillota</taxon>
        <taxon>Bacilli</taxon>
        <taxon>Lactobacillales</taxon>
        <taxon>Streptococcaceae</taxon>
        <taxon>Streptococcus</taxon>
    </lineage>
</organism>
<protein>
    <submittedName>
        <fullName evidence="1">Uncharacterized protein</fullName>
    </submittedName>
</protein>
<evidence type="ECO:0000313" key="1">
    <source>
        <dbReference type="EMBL" id="EIQ81984.1"/>
    </source>
</evidence>
<sequence>MAYWEVVEALEGQLSEFVLRAISNHRKGKSNL</sequence>
<accession>A0AAV3FTB3</accession>
<evidence type="ECO:0000313" key="2">
    <source>
        <dbReference type="Proteomes" id="UP000004423"/>
    </source>
</evidence>
<dbReference type="EMBL" id="AIDX01000001">
    <property type="protein sequence ID" value="EIQ81984.1"/>
    <property type="molecule type" value="Genomic_DNA"/>
</dbReference>
<reference evidence="1 2" key="1">
    <citation type="journal article" date="2012" name="PLoS ONE">
        <title>Gene Repertoire Evolution of Streptococcus pyogenes Inferred from Phylogenomic Analysis with Streptococcus canis and Streptococcus dysgalactiae.</title>
        <authorList>
            <person name="Lefebure T."/>
            <person name="Richards V.P."/>
            <person name="Lang P."/>
            <person name="Pavinski-Bitar P."/>
            <person name="Stanhope M.J."/>
        </authorList>
    </citation>
    <scope>NUCLEOTIDE SEQUENCE [LARGE SCALE GENOMIC DNA]</scope>
    <source>
        <strain evidence="1 2">FSL Z3-227</strain>
    </source>
</reference>
<comment type="caution">
    <text evidence="1">The sequence shown here is derived from an EMBL/GenBank/DDBJ whole genome shotgun (WGS) entry which is preliminary data.</text>
</comment>
<dbReference type="AlphaFoldDB" id="A0AAV3FTB3"/>
<proteinExistence type="predicted"/>
<gene>
    <name evidence="1" type="ORF">SCAZ3_06240</name>
</gene>